<dbReference type="KEGG" id="cdx:CDES_01755"/>
<proteinExistence type="predicted"/>
<sequence length="191" mass="21178">MVWEPIASWETFSPLRRGWSALVPDRFPQPNRSPRSGGDGPLRFGAGWRSDRFSPLRRGWSRTVTLTGTSVPVLPAQAGMVRGVRWRRRCECRSPRSGGDGPFAVTHGGVTLWFSPLRRGWSLRCDSRWCHAVVLPAQAGMVPRKQTPTWPPRGSPRSGGDGPRHKPSTIMINVVLPAQAGMVRNSRVKPP</sequence>
<dbReference type="EMBL" id="CP009220">
    <property type="protein sequence ID" value="ALC04817.1"/>
    <property type="molecule type" value="Genomic_DNA"/>
</dbReference>
<evidence type="ECO:0000313" key="3">
    <source>
        <dbReference type="Proteomes" id="UP000068067"/>
    </source>
</evidence>
<accession>A0A0M4CMX5</accession>
<organism evidence="2 3">
    <name type="scientific">Corynebacterium deserti GIMN1.010</name>
    <dbReference type="NCBI Taxonomy" id="931089"/>
    <lineage>
        <taxon>Bacteria</taxon>
        <taxon>Bacillati</taxon>
        <taxon>Actinomycetota</taxon>
        <taxon>Actinomycetes</taxon>
        <taxon>Mycobacteriales</taxon>
        <taxon>Corynebacteriaceae</taxon>
        <taxon>Corynebacterium</taxon>
    </lineage>
</organism>
<keyword evidence="3" id="KW-1185">Reference proteome</keyword>
<gene>
    <name evidence="2" type="ORF">CDES_01755</name>
</gene>
<reference evidence="2 3" key="1">
    <citation type="submission" date="2014-08" db="EMBL/GenBank/DDBJ databases">
        <title>Complete genome sequence of Corynebacterium deserti GIMN1.010 (=DSM 45689), isolated from desert sand in western China.</title>
        <authorList>
            <person name="Ruckert C."/>
            <person name="Albersmeier A."/>
            <person name="Kalinowski J."/>
        </authorList>
    </citation>
    <scope>NUCLEOTIDE SEQUENCE [LARGE SCALE GENOMIC DNA]</scope>
    <source>
        <strain evidence="2 3">GIMN1.010</strain>
    </source>
</reference>
<evidence type="ECO:0000256" key="1">
    <source>
        <dbReference type="SAM" id="MobiDB-lite"/>
    </source>
</evidence>
<feature type="region of interest" description="Disordered" evidence="1">
    <location>
        <begin position="26"/>
        <end position="46"/>
    </location>
</feature>
<dbReference type="PATRIC" id="fig|931089.4.peg.356"/>
<dbReference type="Proteomes" id="UP000068067">
    <property type="component" value="Chromosome"/>
</dbReference>
<feature type="region of interest" description="Disordered" evidence="1">
    <location>
        <begin position="143"/>
        <end position="168"/>
    </location>
</feature>
<evidence type="ECO:0000313" key="2">
    <source>
        <dbReference type="EMBL" id="ALC04817.1"/>
    </source>
</evidence>
<name>A0A0M4CMX5_9CORY</name>
<dbReference type="AlphaFoldDB" id="A0A0M4CMX5"/>
<dbReference type="AntiFam" id="ANF00057">
    <property type="entry name" value="Translation of E. coli type CRISPR repeat"/>
</dbReference>
<protein>
    <submittedName>
        <fullName evidence="2">Uncharacterized protein</fullName>
    </submittedName>
</protein>